<dbReference type="AlphaFoldDB" id="A0A4Q7Y0W8"/>
<comment type="caution">
    <text evidence="1">The sequence shown here is derived from an EMBL/GenBank/DDBJ whole genome shotgun (WGS) entry which is preliminary data.</text>
</comment>
<dbReference type="Proteomes" id="UP000292958">
    <property type="component" value="Unassembled WGS sequence"/>
</dbReference>
<accession>A0A4Q7Y0W8</accession>
<evidence type="ECO:0000313" key="1">
    <source>
        <dbReference type="EMBL" id="RZU29661.1"/>
    </source>
</evidence>
<gene>
    <name evidence="1" type="ORF">BDD14_6261</name>
</gene>
<proteinExistence type="predicted"/>
<dbReference type="EMBL" id="SHKW01000007">
    <property type="protein sequence ID" value="RZU29661.1"/>
    <property type="molecule type" value="Genomic_DNA"/>
</dbReference>
<organism evidence="1 2">
    <name type="scientific">Edaphobacter modestus</name>
    <dbReference type="NCBI Taxonomy" id="388466"/>
    <lineage>
        <taxon>Bacteria</taxon>
        <taxon>Pseudomonadati</taxon>
        <taxon>Acidobacteriota</taxon>
        <taxon>Terriglobia</taxon>
        <taxon>Terriglobales</taxon>
        <taxon>Acidobacteriaceae</taxon>
        <taxon>Edaphobacter</taxon>
    </lineage>
</organism>
<evidence type="ECO:0000313" key="2">
    <source>
        <dbReference type="Proteomes" id="UP000292958"/>
    </source>
</evidence>
<protein>
    <submittedName>
        <fullName evidence="1">Uncharacterized protein</fullName>
    </submittedName>
</protein>
<sequence length="96" mass="10954">MAYYRRALVALSLGDQDFQLLDYVAMLCRINGIGELDLVHVTAHRAPELQRSLDDRTQRVGERFRITFSRIVYSTISWRATDATSSLNSLLNGTMM</sequence>
<name>A0A4Q7Y0W8_9BACT</name>
<keyword evidence="2" id="KW-1185">Reference proteome</keyword>
<reference evidence="1 2" key="1">
    <citation type="submission" date="2019-02" db="EMBL/GenBank/DDBJ databases">
        <title>Genomic Encyclopedia of Archaeal and Bacterial Type Strains, Phase II (KMG-II): from individual species to whole genera.</title>
        <authorList>
            <person name="Goeker M."/>
        </authorList>
    </citation>
    <scope>NUCLEOTIDE SEQUENCE [LARGE SCALE GENOMIC DNA]</scope>
    <source>
        <strain evidence="1 2">DSM 18101</strain>
    </source>
</reference>